<evidence type="ECO:0000256" key="6">
    <source>
        <dbReference type="SAM" id="Phobius"/>
    </source>
</evidence>
<dbReference type="PANTHER" id="PTHR33048">
    <property type="entry name" value="PTH11-LIKE INTEGRAL MEMBRANE PROTEIN (AFU_ORTHOLOGUE AFUA_5G11245)"/>
    <property type="match status" value="1"/>
</dbReference>
<dbReference type="STRING" id="1448308.A0A2T2NXR1"/>
<dbReference type="AlphaFoldDB" id="A0A2T2NXR1"/>
<evidence type="ECO:0000256" key="3">
    <source>
        <dbReference type="ARBA" id="ARBA00022989"/>
    </source>
</evidence>
<proteinExistence type="inferred from homology"/>
<feature type="transmembrane region" description="Helical" evidence="6">
    <location>
        <begin position="128"/>
        <end position="156"/>
    </location>
</feature>
<dbReference type="InterPro" id="IPR052337">
    <property type="entry name" value="SAT4-like"/>
</dbReference>
<organism evidence="8 9">
    <name type="scientific">Corynespora cassiicola Philippines</name>
    <dbReference type="NCBI Taxonomy" id="1448308"/>
    <lineage>
        <taxon>Eukaryota</taxon>
        <taxon>Fungi</taxon>
        <taxon>Dikarya</taxon>
        <taxon>Ascomycota</taxon>
        <taxon>Pezizomycotina</taxon>
        <taxon>Dothideomycetes</taxon>
        <taxon>Pleosporomycetidae</taxon>
        <taxon>Pleosporales</taxon>
        <taxon>Corynesporascaceae</taxon>
        <taxon>Corynespora</taxon>
    </lineage>
</organism>
<feature type="transmembrane region" description="Helical" evidence="6">
    <location>
        <begin position="15"/>
        <end position="37"/>
    </location>
</feature>
<comment type="subcellular location">
    <subcellularLocation>
        <location evidence="1">Membrane</location>
        <topology evidence="1">Multi-pass membrane protein</topology>
    </subcellularLocation>
</comment>
<dbReference type="PANTHER" id="PTHR33048:SF167">
    <property type="entry name" value="INTEGRAL MEMBRANE PROTEIN"/>
    <property type="match status" value="1"/>
</dbReference>
<protein>
    <recommendedName>
        <fullName evidence="7">Rhodopsin domain-containing protein</fullName>
    </recommendedName>
</protein>
<dbReference type="GO" id="GO:0016020">
    <property type="term" value="C:membrane"/>
    <property type="evidence" value="ECO:0007669"/>
    <property type="project" value="UniProtKB-SubCell"/>
</dbReference>
<keyword evidence="2 6" id="KW-0812">Transmembrane</keyword>
<sequence>MSAVSKYPVEDAGPLILGATLTVTGLALITMVTRLYVRLKMIRNVGWDDYVMSFAMALCIAGQIIIIPQVYYGAGRHIDQIPLDDIHLALKLNFITQPIYLFAICIIKLSIGLFLLRIATETTYRRMIIGIMIFMGVYTVGCFFTIMFQCTNIAILWDPSNKGTCWGPQTLRALSYTNVCLNIVTDILFAIVIPIPMILKIQMNKRKKISLIGIMGLGIFATVAALIKAVHLNDYGKTGDWLWDSRNLTIWTVVETNVGIIAGNLPCMKPLFRTVLGSTYGRGSNARSASKYAHSGAYGTGVSRGRAADNYNSLASSRTHDNHHHHNNDDVLMMTNIDVDKEREGSTSSLNKDLASPTRTGTVSWLEDGYTPRHGISKTTEITTEVTLSRSASVEERIEVQRPERVQAHIV</sequence>
<evidence type="ECO:0000256" key="4">
    <source>
        <dbReference type="ARBA" id="ARBA00023136"/>
    </source>
</evidence>
<evidence type="ECO:0000256" key="1">
    <source>
        <dbReference type="ARBA" id="ARBA00004141"/>
    </source>
</evidence>
<feature type="domain" description="Rhodopsin" evidence="7">
    <location>
        <begin position="34"/>
        <end position="273"/>
    </location>
</feature>
<feature type="transmembrane region" description="Helical" evidence="6">
    <location>
        <begin position="176"/>
        <end position="199"/>
    </location>
</feature>
<keyword evidence="9" id="KW-1185">Reference proteome</keyword>
<feature type="transmembrane region" description="Helical" evidence="6">
    <location>
        <begin position="94"/>
        <end position="116"/>
    </location>
</feature>
<evidence type="ECO:0000313" key="8">
    <source>
        <dbReference type="EMBL" id="PSN70207.1"/>
    </source>
</evidence>
<feature type="transmembrane region" description="Helical" evidence="6">
    <location>
        <begin position="49"/>
        <end position="74"/>
    </location>
</feature>
<dbReference type="Pfam" id="PF20684">
    <property type="entry name" value="Fung_rhodopsin"/>
    <property type="match status" value="1"/>
</dbReference>
<keyword evidence="4 6" id="KW-0472">Membrane</keyword>
<feature type="transmembrane region" description="Helical" evidence="6">
    <location>
        <begin position="211"/>
        <end position="230"/>
    </location>
</feature>
<evidence type="ECO:0000313" key="9">
    <source>
        <dbReference type="Proteomes" id="UP000240883"/>
    </source>
</evidence>
<gene>
    <name evidence="8" type="ORF">BS50DRAFT_308404</name>
</gene>
<evidence type="ECO:0000256" key="2">
    <source>
        <dbReference type="ARBA" id="ARBA00022692"/>
    </source>
</evidence>
<evidence type="ECO:0000256" key="5">
    <source>
        <dbReference type="ARBA" id="ARBA00038359"/>
    </source>
</evidence>
<dbReference type="OrthoDB" id="5022096at2759"/>
<keyword evidence="3 6" id="KW-1133">Transmembrane helix</keyword>
<comment type="similarity">
    <text evidence="5">Belongs to the SAT4 family.</text>
</comment>
<dbReference type="EMBL" id="KZ678132">
    <property type="protein sequence ID" value="PSN70207.1"/>
    <property type="molecule type" value="Genomic_DNA"/>
</dbReference>
<reference evidence="8 9" key="1">
    <citation type="journal article" date="2018" name="Front. Microbiol.">
        <title>Genome-Wide Analysis of Corynespora cassiicola Leaf Fall Disease Putative Effectors.</title>
        <authorList>
            <person name="Lopez D."/>
            <person name="Ribeiro S."/>
            <person name="Label P."/>
            <person name="Fumanal B."/>
            <person name="Venisse J.S."/>
            <person name="Kohler A."/>
            <person name="de Oliveira R.R."/>
            <person name="Labutti K."/>
            <person name="Lipzen A."/>
            <person name="Lail K."/>
            <person name="Bauer D."/>
            <person name="Ohm R.A."/>
            <person name="Barry K.W."/>
            <person name="Spatafora J."/>
            <person name="Grigoriev I.V."/>
            <person name="Martin F.M."/>
            <person name="Pujade-Renaud V."/>
        </authorList>
    </citation>
    <scope>NUCLEOTIDE SEQUENCE [LARGE SCALE GENOMIC DNA]</scope>
    <source>
        <strain evidence="8 9">Philippines</strain>
    </source>
</reference>
<accession>A0A2T2NXR1</accession>
<evidence type="ECO:0000259" key="7">
    <source>
        <dbReference type="Pfam" id="PF20684"/>
    </source>
</evidence>
<dbReference type="Proteomes" id="UP000240883">
    <property type="component" value="Unassembled WGS sequence"/>
</dbReference>
<name>A0A2T2NXR1_CORCC</name>
<dbReference type="InterPro" id="IPR049326">
    <property type="entry name" value="Rhodopsin_dom_fungi"/>
</dbReference>